<name>X1LM66_9ZZZZ</name>
<gene>
    <name evidence="1" type="ORF">S06H3_21118</name>
</gene>
<reference evidence="1" key="1">
    <citation type="journal article" date="2014" name="Front. Microbiol.">
        <title>High frequency of phylogenetically diverse reductive dehalogenase-homologous genes in deep subseafloor sedimentary metagenomes.</title>
        <authorList>
            <person name="Kawai M."/>
            <person name="Futagami T."/>
            <person name="Toyoda A."/>
            <person name="Takaki Y."/>
            <person name="Nishi S."/>
            <person name="Hori S."/>
            <person name="Arai W."/>
            <person name="Tsubouchi T."/>
            <person name="Morono Y."/>
            <person name="Uchiyama I."/>
            <person name="Ito T."/>
            <person name="Fujiyama A."/>
            <person name="Inagaki F."/>
            <person name="Takami H."/>
        </authorList>
    </citation>
    <scope>NUCLEOTIDE SEQUENCE</scope>
    <source>
        <strain evidence="1">Expedition CK06-06</strain>
    </source>
</reference>
<accession>X1LM66</accession>
<evidence type="ECO:0000313" key="1">
    <source>
        <dbReference type="EMBL" id="GAI03465.1"/>
    </source>
</evidence>
<dbReference type="AlphaFoldDB" id="X1LM66"/>
<protein>
    <submittedName>
        <fullName evidence="1">Uncharacterized protein</fullName>
    </submittedName>
</protein>
<proteinExistence type="predicted"/>
<dbReference type="EMBL" id="BARV01011039">
    <property type="protein sequence ID" value="GAI03465.1"/>
    <property type="molecule type" value="Genomic_DNA"/>
</dbReference>
<comment type="caution">
    <text evidence="1">The sequence shown here is derived from an EMBL/GenBank/DDBJ whole genome shotgun (WGS) entry which is preliminary data.</text>
</comment>
<organism evidence="1">
    <name type="scientific">marine sediment metagenome</name>
    <dbReference type="NCBI Taxonomy" id="412755"/>
    <lineage>
        <taxon>unclassified sequences</taxon>
        <taxon>metagenomes</taxon>
        <taxon>ecological metagenomes</taxon>
    </lineage>
</organism>
<sequence length="127" mass="14109">MPKLPKFMEGESKLAKLMDEGIEFLPEVEIPSPFGTVKLPRYGLPPLKPPKIDERRRKALGHAAGVTAAQVIGLIPWVGDAVADVIEDLHGKEIKSILTSEEYAEYLKHDKVAPSLVAMVRTFIHKR</sequence>